<dbReference type="Proteomes" id="UP000294547">
    <property type="component" value="Unassembled WGS sequence"/>
</dbReference>
<organism evidence="13 14">
    <name type="scientific">Oharaeibacter diazotrophicus</name>
    <dbReference type="NCBI Taxonomy" id="1920512"/>
    <lineage>
        <taxon>Bacteria</taxon>
        <taxon>Pseudomonadati</taxon>
        <taxon>Pseudomonadota</taxon>
        <taxon>Alphaproteobacteria</taxon>
        <taxon>Hyphomicrobiales</taxon>
        <taxon>Pleomorphomonadaceae</taxon>
        <taxon>Oharaeibacter</taxon>
    </lineage>
</organism>
<feature type="transmembrane region" description="Helical" evidence="12">
    <location>
        <begin position="409"/>
        <end position="431"/>
    </location>
</feature>
<evidence type="ECO:0000313" key="13">
    <source>
        <dbReference type="EMBL" id="TDP83360.1"/>
    </source>
</evidence>
<dbReference type="Pfam" id="PF01654">
    <property type="entry name" value="Cyt_bd_oxida_I"/>
    <property type="match status" value="1"/>
</dbReference>
<feature type="transmembrane region" description="Helical" evidence="12">
    <location>
        <begin position="55"/>
        <end position="76"/>
    </location>
</feature>
<dbReference type="AlphaFoldDB" id="A0A4R6RB57"/>
<dbReference type="GO" id="GO:0005886">
    <property type="term" value="C:plasma membrane"/>
    <property type="evidence" value="ECO:0007669"/>
    <property type="project" value="UniProtKB-SubCell"/>
</dbReference>
<feature type="transmembrane region" description="Helical" evidence="12">
    <location>
        <begin position="219"/>
        <end position="236"/>
    </location>
</feature>
<name>A0A4R6RB57_9HYPH</name>
<keyword evidence="10 12" id="KW-0408">Iron</keyword>
<evidence type="ECO:0000256" key="3">
    <source>
        <dbReference type="ARBA" id="ARBA00022448"/>
    </source>
</evidence>
<feature type="transmembrane region" description="Helical" evidence="12">
    <location>
        <begin position="355"/>
        <end position="376"/>
    </location>
</feature>
<dbReference type="OrthoDB" id="9807042at2"/>
<feature type="transmembrane region" description="Helical" evidence="12">
    <location>
        <begin position="96"/>
        <end position="117"/>
    </location>
</feature>
<dbReference type="GO" id="GO:0009055">
    <property type="term" value="F:electron transfer activity"/>
    <property type="evidence" value="ECO:0007669"/>
    <property type="project" value="UniProtKB-UniRule"/>
</dbReference>
<evidence type="ECO:0000256" key="10">
    <source>
        <dbReference type="ARBA" id="ARBA00023004"/>
    </source>
</evidence>
<dbReference type="GO" id="GO:0016682">
    <property type="term" value="F:oxidoreductase activity, acting on diphenols and related substances as donors, oxygen as acceptor"/>
    <property type="evidence" value="ECO:0007669"/>
    <property type="project" value="TreeGrafter"/>
</dbReference>
<keyword evidence="8 12" id="KW-0249">Electron transport</keyword>
<feature type="transmembrane region" description="Helical" evidence="12">
    <location>
        <begin position="322"/>
        <end position="346"/>
    </location>
</feature>
<feature type="transmembrane region" description="Helical" evidence="12">
    <location>
        <begin position="183"/>
        <end position="207"/>
    </location>
</feature>
<feature type="transmembrane region" description="Helical" evidence="12">
    <location>
        <begin position="124"/>
        <end position="146"/>
    </location>
</feature>
<keyword evidence="6 12" id="KW-0812">Transmembrane</keyword>
<dbReference type="PANTHER" id="PTHR30365:SF14">
    <property type="entry name" value="CYTOCHROME BD MENAQUINOL OXIDASE SUBUNIT I-RELATED"/>
    <property type="match status" value="1"/>
</dbReference>
<keyword evidence="5 12" id="KW-0349">Heme</keyword>
<reference evidence="13 14" key="1">
    <citation type="submission" date="2019-03" db="EMBL/GenBank/DDBJ databases">
        <title>Genomic Encyclopedia of Type Strains, Phase IV (KMG-IV): sequencing the most valuable type-strain genomes for metagenomic binning, comparative biology and taxonomic classification.</title>
        <authorList>
            <person name="Goeker M."/>
        </authorList>
    </citation>
    <scope>NUCLEOTIDE SEQUENCE [LARGE SCALE GENOMIC DNA]</scope>
    <source>
        <strain evidence="13 14">DSM 102969</strain>
    </source>
</reference>
<dbReference type="RefSeq" id="WP_126538247.1">
    <property type="nucleotide sequence ID" value="NZ_BSPM01000009.1"/>
</dbReference>
<dbReference type="PANTHER" id="PTHR30365">
    <property type="entry name" value="CYTOCHROME D UBIQUINOL OXIDASE"/>
    <property type="match status" value="1"/>
</dbReference>
<evidence type="ECO:0000256" key="11">
    <source>
        <dbReference type="ARBA" id="ARBA00023136"/>
    </source>
</evidence>
<evidence type="ECO:0000256" key="4">
    <source>
        <dbReference type="ARBA" id="ARBA00022475"/>
    </source>
</evidence>
<dbReference type="InterPro" id="IPR002585">
    <property type="entry name" value="Cyt-d_ubiquinol_oxidase_su_1"/>
</dbReference>
<evidence type="ECO:0000256" key="2">
    <source>
        <dbReference type="ARBA" id="ARBA00009819"/>
    </source>
</evidence>
<evidence type="ECO:0000256" key="5">
    <source>
        <dbReference type="ARBA" id="ARBA00022617"/>
    </source>
</evidence>
<sequence length="465" mass="50575">MEFDQILLARIQFAFTISFHVIFPAFTIGLSAWIATLLGMALATGRAAYRDLAAFWTKIFAVSFAMGVVSGIVLTYQFGTNWSRFSEVAGNVVGPLIGYEVLTAFFLEASFLGIMLFGRSRVPAWLHFVAAVLVAVGTAISAFWIISANSWMQAPAGYELRNGIAFPTDWWAVIFSPTFPLRLAHMLAAAYITTGFVVLACGARWWLAGRHVAHAETMMRMALGILVVMVPLQILIGDQHGLKTLEHQPVKLAAIEAHWGDEPGSVPLVLFAWPDQDAEENRFEIAIPKLGSLILTHSLDGTIPGLKSVPPQDRPPVAPVFFAFRVMVGVGFLMLGLVAVGALAWLRGRLFRYGLVMRVFAWTWPLGFVAILAGWYTTEIGRQPWVATGILRTADAISPVGVVEVATSLALFVLVYGVVFSAGVVYIARLLRKGPIPLRDHTEGMGNRPIAAAHEAERIAAGAGE</sequence>
<evidence type="ECO:0000256" key="7">
    <source>
        <dbReference type="ARBA" id="ARBA00022723"/>
    </source>
</evidence>
<keyword evidence="11 12" id="KW-0472">Membrane</keyword>
<evidence type="ECO:0000313" key="14">
    <source>
        <dbReference type="Proteomes" id="UP000294547"/>
    </source>
</evidence>
<keyword evidence="4 12" id="KW-1003">Cell membrane</keyword>
<dbReference type="PIRSF" id="PIRSF006446">
    <property type="entry name" value="Cyt_quinol_oxidase_1"/>
    <property type="match status" value="1"/>
</dbReference>
<dbReference type="GO" id="GO:0046872">
    <property type="term" value="F:metal ion binding"/>
    <property type="evidence" value="ECO:0007669"/>
    <property type="project" value="UniProtKB-UniRule"/>
</dbReference>
<accession>A0A4R6RB57</accession>
<keyword evidence="14" id="KW-1185">Reference proteome</keyword>
<evidence type="ECO:0000256" key="9">
    <source>
        <dbReference type="ARBA" id="ARBA00022989"/>
    </source>
</evidence>
<keyword evidence="3 12" id="KW-0813">Transport</keyword>
<gene>
    <name evidence="13" type="ORF">EDD54_3322</name>
</gene>
<dbReference type="GO" id="GO:0020037">
    <property type="term" value="F:heme binding"/>
    <property type="evidence" value="ECO:0007669"/>
    <property type="project" value="TreeGrafter"/>
</dbReference>
<keyword evidence="7 12" id="KW-0479">Metal-binding</keyword>
<proteinExistence type="inferred from homology"/>
<comment type="caution">
    <text evidence="13">The sequence shown here is derived from an EMBL/GenBank/DDBJ whole genome shotgun (WGS) entry which is preliminary data.</text>
</comment>
<protein>
    <submittedName>
        <fullName evidence="13">Cytochrome bd-I ubiquinol oxidase subunit 1 apoprotein</fullName>
    </submittedName>
</protein>
<dbReference type="EMBL" id="SNXY01000009">
    <property type="protein sequence ID" value="TDP83360.1"/>
    <property type="molecule type" value="Genomic_DNA"/>
</dbReference>
<keyword evidence="9 12" id="KW-1133">Transmembrane helix</keyword>
<dbReference type="GO" id="GO:0070069">
    <property type="term" value="C:cytochrome complex"/>
    <property type="evidence" value="ECO:0007669"/>
    <property type="project" value="UniProtKB-UniRule"/>
</dbReference>
<comment type="similarity">
    <text evidence="2 12">Belongs to the cytochrome ubiquinol oxidase subunit 1 family.</text>
</comment>
<dbReference type="GO" id="GO:0019646">
    <property type="term" value="P:aerobic electron transport chain"/>
    <property type="evidence" value="ECO:0007669"/>
    <property type="project" value="InterPro"/>
</dbReference>
<comment type="subcellular location">
    <subcellularLocation>
        <location evidence="12">Cell inner membrane</location>
    </subcellularLocation>
    <subcellularLocation>
        <location evidence="1">Cell membrane</location>
        <topology evidence="1">Multi-pass membrane protein</topology>
    </subcellularLocation>
</comment>
<evidence type="ECO:0000256" key="6">
    <source>
        <dbReference type="ARBA" id="ARBA00022692"/>
    </source>
</evidence>
<evidence type="ECO:0000256" key="1">
    <source>
        <dbReference type="ARBA" id="ARBA00004651"/>
    </source>
</evidence>
<evidence type="ECO:0000256" key="12">
    <source>
        <dbReference type="PIRNR" id="PIRNR006446"/>
    </source>
</evidence>
<feature type="transmembrane region" description="Helical" evidence="12">
    <location>
        <begin position="17"/>
        <end position="43"/>
    </location>
</feature>
<evidence type="ECO:0000256" key="8">
    <source>
        <dbReference type="ARBA" id="ARBA00022982"/>
    </source>
</evidence>